<reference evidence="2 3" key="1">
    <citation type="submission" date="2020-08" db="EMBL/GenBank/DDBJ databases">
        <title>Isolation and characterization of novel Chlamydia from Siamese crocodiles (Crocodylus siamensis).</title>
        <authorList>
            <person name="Sariya L."/>
        </authorList>
    </citation>
    <scope>NUCLEOTIDE SEQUENCE [LARGE SCALE GENOMIC DNA]</scope>
    <source>
        <strain evidence="2 3">No. 12</strain>
    </source>
</reference>
<feature type="region of interest" description="Disordered" evidence="1">
    <location>
        <begin position="1"/>
        <end position="20"/>
    </location>
</feature>
<proteinExistence type="predicted"/>
<accession>A0ABX8CET5</accession>
<name>A0ABX8CET5_9CHLA</name>
<organism evidence="2 3">
    <name type="scientific">Chlamydia crocodili</name>
    <dbReference type="NCBI Taxonomy" id="2766982"/>
    <lineage>
        <taxon>Bacteria</taxon>
        <taxon>Pseudomonadati</taxon>
        <taxon>Chlamydiota</taxon>
        <taxon>Chlamydiia</taxon>
        <taxon>Chlamydiales</taxon>
        <taxon>Chlamydiaceae</taxon>
        <taxon>Chlamydia/Chlamydophila group</taxon>
        <taxon>Chlamydia</taxon>
    </lineage>
</organism>
<feature type="compositionally biased region" description="Pro residues" evidence="1">
    <location>
        <begin position="216"/>
        <end position="245"/>
    </location>
</feature>
<dbReference type="EMBL" id="CP060791">
    <property type="protein sequence ID" value="QVE48959.1"/>
    <property type="molecule type" value="Genomic_DNA"/>
</dbReference>
<dbReference type="Proteomes" id="UP000680625">
    <property type="component" value="Chromosome"/>
</dbReference>
<keyword evidence="3" id="KW-1185">Reference proteome</keyword>
<sequence length="408" mass="42020">MKTINMNNQNISGLPAPRQDSDAVSLDYLKSNYVSKSDPQSGYLPTTGGTMTGNIDMSGHSIINVLMPTTGSSGSSTLDPSAAATVQYVMATADKVTNNPSINDAVQKISEVSTKVSTIESALGLTPTNDTDPDAPPPPDTSLFVKIEGSTMTGDLDMSKHTVKGLGTPTDPKDAVNVEYLQARITTPQIGLLGNTISTSTTVTGDFDWKTATVTPPTPGPVSPSPQPSPNPSIPTPSLPKPSIPKPIRMGSEITATTTTGPTATPKTDNMITTPVTEQYLKIEDSDTKTIKVLAPGIVTLSVTANWTGGTTANIGVILNPSTPATGGGSSSGGSSTVTDTVVYSVAALSSGQNLFCQIPVEKPSDLKLKFTPPTTGGSGSGGNDLTVTSWSWQATLLPSTFTTTSTP</sequence>
<feature type="compositionally biased region" description="Polar residues" evidence="1">
    <location>
        <begin position="1"/>
        <end position="12"/>
    </location>
</feature>
<evidence type="ECO:0000256" key="1">
    <source>
        <dbReference type="SAM" id="MobiDB-lite"/>
    </source>
</evidence>
<protein>
    <submittedName>
        <fullName evidence="2">Uncharacterized protein</fullName>
    </submittedName>
</protein>
<feature type="region of interest" description="Disordered" evidence="1">
    <location>
        <begin position="208"/>
        <end position="249"/>
    </location>
</feature>
<gene>
    <name evidence="2" type="ORF">H9Q19_04565</name>
</gene>
<evidence type="ECO:0000313" key="3">
    <source>
        <dbReference type="Proteomes" id="UP000680625"/>
    </source>
</evidence>
<evidence type="ECO:0000313" key="2">
    <source>
        <dbReference type="EMBL" id="QVE48959.1"/>
    </source>
</evidence>